<dbReference type="AlphaFoldDB" id="A0A7T5VCA0"/>
<comment type="cofactor">
    <cofactor evidence="9">
        <name>a divalent metal cation</name>
        <dbReference type="ChEBI" id="CHEBI:60240"/>
    </cofactor>
    <text evidence="9">Binds 1 divalent metal cation per subunit.</text>
</comment>
<dbReference type="NCBIfam" id="TIGR00087">
    <property type="entry name" value="surE"/>
    <property type="match status" value="1"/>
</dbReference>
<dbReference type="EMBL" id="CP054140">
    <property type="protein sequence ID" value="QQG65248.1"/>
    <property type="molecule type" value="Genomic_DNA"/>
</dbReference>
<evidence type="ECO:0000256" key="2">
    <source>
        <dbReference type="ARBA" id="ARBA00001946"/>
    </source>
</evidence>
<feature type="binding site" evidence="9">
    <location>
        <position position="94"/>
    </location>
    <ligand>
        <name>a divalent metal cation</name>
        <dbReference type="ChEBI" id="CHEBI:60240"/>
    </ligand>
</feature>
<dbReference type="PANTHER" id="PTHR30457">
    <property type="entry name" value="5'-NUCLEOTIDASE SURE"/>
    <property type="match status" value="1"/>
</dbReference>
<organism evidence="11 12">
    <name type="scientific">Desulfobulbus oligotrophicus</name>
    <dbReference type="NCBI Taxonomy" id="1909699"/>
    <lineage>
        <taxon>Bacteria</taxon>
        <taxon>Pseudomonadati</taxon>
        <taxon>Thermodesulfobacteriota</taxon>
        <taxon>Desulfobulbia</taxon>
        <taxon>Desulfobulbales</taxon>
        <taxon>Desulfobulbaceae</taxon>
        <taxon>Desulfobulbus</taxon>
    </lineage>
</organism>
<dbReference type="NCBIfam" id="NF001490">
    <property type="entry name" value="PRK00346.1-4"/>
    <property type="match status" value="1"/>
</dbReference>
<evidence type="ECO:0000313" key="11">
    <source>
        <dbReference type="EMBL" id="QQG65248.1"/>
    </source>
</evidence>
<keyword evidence="5 9" id="KW-0963">Cytoplasm</keyword>
<feature type="binding site" evidence="9">
    <location>
        <position position="42"/>
    </location>
    <ligand>
        <name>a divalent metal cation</name>
        <dbReference type="ChEBI" id="CHEBI:60240"/>
    </ligand>
</feature>
<dbReference type="RefSeq" id="WP_199264070.1">
    <property type="nucleotide sequence ID" value="NZ_CP054140.1"/>
</dbReference>
<dbReference type="FunFam" id="3.40.1210.10:FF:000001">
    <property type="entry name" value="5'/3'-nucleotidase SurE"/>
    <property type="match status" value="1"/>
</dbReference>
<dbReference type="GO" id="GO:0046872">
    <property type="term" value="F:metal ion binding"/>
    <property type="evidence" value="ECO:0007669"/>
    <property type="project" value="UniProtKB-UniRule"/>
</dbReference>
<dbReference type="InterPro" id="IPR036523">
    <property type="entry name" value="SurE-like_sf"/>
</dbReference>
<comment type="catalytic activity">
    <reaction evidence="1 9">
        <text>a ribonucleoside 5'-phosphate + H2O = a ribonucleoside + phosphate</text>
        <dbReference type="Rhea" id="RHEA:12484"/>
        <dbReference type="ChEBI" id="CHEBI:15377"/>
        <dbReference type="ChEBI" id="CHEBI:18254"/>
        <dbReference type="ChEBI" id="CHEBI:43474"/>
        <dbReference type="ChEBI" id="CHEBI:58043"/>
        <dbReference type="EC" id="3.1.3.5"/>
    </reaction>
</comment>
<keyword evidence="12" id="KW-1185">Reference proteome</keyword>
<evidence type="ECO:0000256" key="5">
    <source>
        <dbReference type="ARBA" id="ARBA00022490"/>
    </source>
</evidence>
<evidence type="ECO:0000256" key="6">
    <source>
        <dbReference type="ARBA" id="ARBA00022723"/>
    </source>
</evidence>
<comment type="subcellular location">
    <subcellularLocation>
        <location evidence="3 9">Cytoplasm</location>
    </subcellularLocation>
</comment>
<dbReference type="Gene3D" id="3.40.1210.10">
    <property type="entry name" value="Survival protein SurE-like phosphatase/nucleotidase"/>
    <property type="match status" value="1"/>
</dbReference>
<dbReference type="HAMAP" id="MF_00060">
    <property type="entry name" value="SurE"/>
    <property type="match status" value="1"/>
</dbReference>
<evidence type="ECO:0000256" key="3">
    <source>
        <dbReference type="ARBA" id="ARBA00004496"/>
    </source>
</evidence>
<evidence type="ECO:0000256" key="7">
    <source>
        <dbReference type="ARBA" id="ARBA00022741"/>
    </source>
</evidence>
<dbReference type="PANTHER" id="PTHR30457:SF12">
    <property type="entry name" value="5'_3'-NUCLEOTIDASE SURE"/>
    <property type="match status" value="1"/>
</dbReference>
<proteinExistence type="inferred from homology"/>
<name>A0A7T5VCA0_9BACT</name>
<dbReference type="SUPFAM" id="SSF64167">
    <property type="entry name" value="SurE-like"/>
    <property type="match status" value="1"/>
</dbReference>
<accession>A0A7T5VCA0</accession>
<dbReference type="GO" id="GO:0004309">
    <property type="term" value="F:exopolyphosphatase activity"/>
    <property type="evidence" value="ECO:0007669"/>
    <property type="project" value="TreeGrafter"/>
</dbReference>
<keyword evidence="7 9" id="KW-0547">Nucleotide-binding</keyword>
<evidence type="ECO:0000256" key="4">
    <source>
        <dbReference type="ARBA" id="ARBA00011062"/>
    </source>
</evidence>
<sequence length="250" mass="27280">MKTPLILVTNDDGVYSPGLRALHEAVSSLGTAVIVAPDRDNSAVSHALTMNRPLRVTQLAEQTYSVDGTPTDCVTIAINKILPRKPDLLVSGINPGANLGDDISYSGTVSAAIEGTMYDIPSLAFSLASQPPYDFEVTAAVAWKLASMALSMHLPPSSLLNINMPPLSAGEIQGIRFTRQGRRLYRDAIQETFDPWGRKHYWIGGGTVHWYGGEDTDEQAVRNGFISVTPIQLDLTNHEGLAYLERQWKM</sequence>
<evidence type="ECO:0000313" key="12">
    <source>
        <dbReference type="Proteomes" id="UP000596092"/>
    </source>
</evidence>
<dbReference type="KEGG" id="dog:HP555_04905"/>
<dbReference type="InterPro" id="IPR002828">
    <property type="entry name" value="SurE-like_Pase/nucleotidase"/>
</dbReference>
<dbReference type="GO" id="GO:0008253">
    <property type="term" value="F:5'-nucleotidase activity"/>
    <property type="evidence" value="ECO:0007669"/>
    <property type="project" value="UniProtKB-UniRule"/>
</dbReference>
<comment type="cofactor">
    <cofactor evidence="2">
        <name>Mg(2+)</name>
        <dbReference type="ChEBI" id="CHEBI:18420"/>
    </cofactor>
</comment>
<dbReference type="GO" id="GO:0000166">
    <property type="term" value="F:nucleotide binding"/>
    <property type="evidence" value="ECO:0007669"/>
    <property type="project" value="UniProtKB-KW"/>
</dbReference>
<dbReference type="InterPro" id="IPR030048">
    <property type="entry name" value="SurE"/>
</dbReference>
<keyword evidence="6 9" id="KW-0479">Metal-binding</keyword>
<evidence type="ECO:0000256" key="1">
    <source>
        <dbReference type="ARBA" id="ARBA00000815"/>
    </source>
</evidence>
<dbReference type="GO" id="GO:0008254">
    <property type="term" value="F:3'-nucleotidase activity"/>
    <property type="evidence" value="ECO:0007669"/>
    <property type="project" value="TreeGrafter"/>
</dbReference>
<comment type="similarity">
    <text evidence="4 9">Belongs to the SurE nucleotidase family.</text>
</comment>
<dbReference type="EC" id="3.1.3.5" evidence="9"/>
<gene>
    <name evidence="9 11" type="primary">surE</name>
    <name evidence="11" type="ORF">HP555_04905</name>
</gene>
<dbReference type="NCBIfam" id="NF001492">
    <property type="entry name" value="PRK00346.2-2"/>
    <property type="match status" value="1"/>
</dbReference>
<evidence type="ECO:0000256" key="8">
    <source>
        <dbReference type="ARBA" id="ARBA00022801"/>
    </source>
</evidence>
<protein>
    <recommendedName>
        <fullName evidence="9">5'-nucleotidase SurE</fullName>
        <ecNumber evidence="9">3.1.3.5</ecNumber>
    </recommendedName>
    <alternativeName>
        <fullName evidence="9">Nucleoside 5'-monophosphate phosphohydrolase</fullName>
    </alternativeName>
</protein>
<feature type="domain" description="Survival protein SurE-like phosphatase/nucleotidase" evidence="10">
    <location>
        <begin position="6"/>
        <end position="186"/>
    </location>
</feature>
<reference evidence="11 12" key="1">
    <citation type="submission" date="2020-05" db="EMBL/GenBank/DDBJ databases">
        <title>Complete genome of Desulfobulbus oligotrophicus.</title>
        <authorList>
            <person name="Podar M."/>
        </authorList>
    </citation>
    <scope>NUCLEOTIDE SEQUENCE [LARGE SCALE GENOMIC DNA]</scope>
    <source>
        <strain evidence="11 12">Prop6</strain>
    </source>
</reference>
<evidence type="ECO:0000259" key="10">
    <source>
        <dbReference type="Pfam" id="PF01975"/>
    </source>
</evidence>
<dbReference type="Pfam" id="PF01975">
    <property type="entry name" value="SurE"/>
    <property type="match status" value="1"/>
</dbReference>
<dbReference type="GO" id="GO:0005737">
    <property type="term" value="C:cytoplasm"/>
    <property type="evidence" value="ECO:0007669"/>
    <property type="project" value="UniProtKB-SubCell"/>
</dbReference>
<feature type="binding site" evidence="9">
    <location>
        <position position="12"/>
    </location>
    <ligand>
        <name>a divalent metal cation</name>
        <dbReference type="ChEBI" id="CHEBI:60240"/>
    </ligand>
</feature>
<feature type="binding site" evidence="9">
    <location>
        <position position="11"/>
    </location>
    <ligand>
        <name>a divalent metal cation</name>
        <dbReference type="ChEBI" id="CHEBI:60240"/>
    </ligand>
</feature>
<dbReference type="Proteomes" id="UP000596092">
    <property type="component" value="Chromosome"/>
</dbReference>
<comment type="function">
    <text evidence="9">Nucleotidase that shows phosphatase activity on nucleoside 5'-monophosphates.</text>
</comment>
<keyword evidence="8 9" id="KW-0378">Hydrolase</keyword>
<evidence type="ECO:0000256" key="9">
    <source>
        <dbReference type="HAMAP-Rule" id="MF_00060"/>
    </source>
</evidence>